<proteinExistence type="inferred from homology"/>
<dbReference type="GO" id="GO:0003677">
    <property type="term" value="F:DNA binding"/>
    <property type="evidence" value="ECO:0007669"/>
    <property type="project" value="UniProtKB-UniRule"/>
</dbReference>
<evidence type="ECO:0000313" key="8">
    <source>
        <dbReference type="EMBL" id="RZM79572.1"/>
    </source>
</evidence>
<feature type="domain" description="Tyr recombinase" evidence="6">
    <location>
        <begin position="178"/>
        <end position="367"/>
    </location>
</feature>
<dbReference type="RefSeq" id="WP_063776185.1">
    <property type="nucleotide sequence ID" value="NZ_QVFV01000002.1"/>
</dbReference>
<gene>
    <name evidence="8" type="ORF">DYY88_12705</name>
</gene>
<comment type="similarity">
    <text evidence="1">Belongs to the 'phage' integrase family.</text>
</comment>
<dbReference type="EMBL" id="QVFV01000002">
    <property type="protein sequence ID" value="RZM79572.1"/>
    <property type="molecule type" value="Genomic_DNA"/>
</dbReference>
<dbReference type="PANTHER" id="PTHR30349:SF41">
    <property type="entry name" value="INTEGRASE_RECOMBINASE PROTEIN MJ0367-RELATED"/>
    <property type="match status" value="1"/>
</dbReference>
<dbReference type="Proteomes" id="UP000292459">
    <property type="component" value="Unassembled WGS sequence"/>
</dbReference>
<dbReference type="GO" id="GO:0015074">
    <property type="term" value="P:DNA integration"/>
    <property type="evidence" value="ECO:0007669"/>
    <property type="project" value="InterPro"/>
</dbReference>
<keyword evidence="9" id="KW-1185">Reference proteome</keyword>
<feature type="region of interest" description="Disordered" evidence="5">
    <location>
        <begin position="355"/>
        <end position="380"/>
    </location>
</feature>
<dbReference type="InterPro" id="IPR022000">
    <property type="entry name" value="Min27-like_integrase_DNA_bind"/>
</dbReference>
<feature type="domain" description="Core-binding (CB)" evidence="7">
    <location>
        <begin position="76"/>
        <end position="157"/>
    </location>
</feature>
<dbReference type="AlphaFoldDB" id="A0A4Q7EA91"/>
<keyword evidence="3" id="KW-0233">DNA recombination</keyword>
<dbReference type="SUPFAM" id="SSF56349">
    <property type="entry name" value="DNA breaking-rejoining enzymes"/>
    <property type="match status" value="1"/>
</dbReference>
<dbReference type="InterPro" id="IPR050090">
    <property type="entry name" value="Tyrosine_recombinase_XerCD"/>
</dbReference>
<dbReference type="CDD" id="cd00796">
    <property type="entry name" value="INT_Rci_Hp1_C"/>
    <property type="match status" value="1"/>
</dbReference>
<dbReference type="InterPro" id="IPR013762">
    <property type="entry name" value="Integrase-like_cat_sf"/>
</dbReference>
<keyword evidence="2 4" id="KW-0238">DNA-binding</keyword>
<dbReference type="InterPro" id="IPR025269">
    <property type="entry name" value="SAM-like_dom"/>
</dbReference>
<evidence type="ECO:0000313" key="9">
    <source>
        <dbReference type="Proteomes" id="UP000292459"/>
    </source>
</evidence>
<evidence type="ECO:0000256" key="1">
    <source>
        <dbReference type="ARBA" id="ARBA00008857"/>
    </source>
</evidence>
<evidence type="ECO:0000259" key="7">
    <source>
        <dbReference type="PROSITE" id="PS51900"/>
    </source>
</evidence>
<sequence>MGRSNKGKVSISEQRGWLRLRWTYQKRRYEMSLSLPDTVTNRALAQQRAAIIEADMLSGQFDETLGKYREIGQGGLSVVELFERFMAYKRREVPDPRTLEKYEGLLKHLQSYFRNRQVQTLTEANCFEFRDWLLEQLAPRTASERLSIMRACWKWGSDRGMVRSNPWAGVKVKVPPKQPPKPFSRNEVKRILEGFNGHARYGYYYGFVFFLLSTGCRTGEAIGLKWKHLSDKCERVWIGETYSRGKRKSTKTNQAREFMLTPKLRKGLQALRAELKPDPEDLVFPSRRGGPIDDHNFRNRAWKSVLKEVRVEYRKSYNTRHTFVSHAIDGKVPPVEVAELTGHKEETLFKNYLGKTGKGAQLPPLWDDEEENDDDLNAAS</sequence>
<evidence type="ECO:0000256" key="2">
    <source>
        <dbReference type="ARBA" id="ARBA00023125"/>
    </source>
</evidence>
<accession>A0A4Q7EA91</accession>
<dbReference type="InterPro" id="IPR002104">
    <property type="entry name" value="Integrase_catalytic"/>
</dbReference>
<evidence type="ECO:0000256" key="4">
    <source>
        <dbReference type="PROSITE-ProRule" id="PRU01248"/>
    </source>
</evidence>
<evidence type="ECO:0000256" key="5">
    <source>
        <dbReference type="SAM" id="MobiDB-lite"/>
    </source>
</evidence>
<feature type="compositionally biased region" description="Acidic residues" evidence="5">
    <location>
        <begin position="366"/>
        <end position="380"/>
    </location>
</feature>
<dbReference type="InterPro" id="IPR010998">
    <property type="entry name" value="Integrase_recombinase_N"/>
</dbReference>
<protein>
    <submittedName>
        <fullName evidence="8">DUF3596 domain-containing protein</fullName>
    </submittedName>
</protein>
<dbReference type="PROSITE" id="PS51900">
    <property type="entry name" value="CB"/>
    <property type="match status" value="1"/>
</dbReference>
<dbReference type="Pfam" id="PF12167">
    <property type="entry name" value="Arm-DNA-bind_2"/>
    <property type="match status" value="1"/>
</dbReference>
<dbReference type="PANTHER" id="PTHR30349">
    <property type="entry name" value="PHAGE INTEGRASE-RELATED"/>
    <property type="match status" value="1"/>
</dbReference>
<dbReference type="Gene3D" id="1.10.443.10">
    <property type="entry name" value="Intergrase catalytic core"/>
    <property type="match status" value="1"/>
</dbReference>
<organism evidence="8 9">
    <name type="scientific">Leptolyngbya iicbica LK</name>
    <dbReference type="NCBI Taxonomy" id="2294035"/>
    <lineage>
        <taxon>Bacteria</taxon>
        <taxon>Bacillati</taxon>
        <taxon>Cyanobacteriota</taxon>
        <taxon>Cyanophyceae</taxon>
        <taxon>Leptolyngbyales</taxon>
        <taxon>Leptolyngbyaceae</taxon>
        <taxon>Leptolyngbya group</taxon>
        <taxon>Leptolyngbya</taxon>
        <taxon>Leptolyngbya iicbica</taxon>
    </lineage>
</organism>
<name>A0A4Q7EA91_9CYAN</name>
<dbReference type="InterPro" id="IPR044068">
    <property type="entry name" value="CB"/>
</dbReference>
<dbReference type="Gene3D" id="1.10.150.130">
    <property type="match status" value="1"/>
</dbReference>
<dbReference type="Pfam" id="PF00589">
    <property type="entry name" value="Phage_integrase"/>
    <property type="match status" value="1"/>
</dbReference>
<dbReference type="InterPro" id="IPR011010">
    <property type="entry name" value="DNA_brk_join_enz"/>
</dbReference>
<evidence type="ECO:0000256" key="3">
    <source>
        <dbReference type="ARBA" id="ARBA00023172"/>
    </source>
</evidence>
<dbReference type="Pfam" id="PF13102">
    <property type="entry name" value="Phage_int_SAM_5"/>
    <property type="match status" value="1"/>
</dbReference>
<reference evidence="8 9" key="1">
    <citation type="submission" date="2018-11" db="EMBL/GenBank/DDBJ databases">
        <title>Whole genome sequencing of an environmental sample.</title>
        <authorList>
            <person name="Sarangi A.N."/>
            <person name="Singh D."/>
            <person name="Tripathy S."/>
        </authorList>
    </citation>
    <scope>NUCLEOTIDE SEQUENCE [LARGE SCALE GENOMIC DNA]</scope>
    <source>
        <strain evidence="8 9">Lakshadweep</strain>
    </source>
</reference>
<dbReference type="PROSITE" id="PS51898">
    <property type="entry name" value="TYR_RECOMBINASE"/>
    <property type="match status" value="1"/>
</dbReference>
<dbReference type="OrthoDB" id="530235at2"/>
<comment type="caution">
    <text evidence="8">The sequence shown here is derived from an EMBL/GenBank/DDBJ whole genome shotgun (WGS) entry which is preliminary data.</text>
</comment>
<evidence type="ECO:0000259" key="6">
    <source>
        <dbReference type="PROSITE" id="PS51898"/>
    </source>
</evidence>
<dbReference type="GO" id="GO:0006310">
    <property type="term" value="P:DNA recombination"/>
    <property type="evidence" value="ECO:0007669"/>
    <property type="project" value="UniProtKB-KW"/>
</dbReference>